<evidence type="ECO:0000313" key="1">
    <source>
        <dbReference type="EMBL" id="MPC63439.1"/>
    </source>
</evidence>
<gene>
    <name evidence="1" type="ORF">E2C01_057537</name>
</gene>
<keyword evidence="2" id="KW-1185">Reference proteome</keyword>
<evidence type="ECO:0000313" key="2">
    <source>
        <dbReference type="Proteomes" id="UP000324222"/>
    </source>
</evidence>
<comment type="caution">
    <text evidence="1">The sequence shown here is derived from an EMBL/GenBank/DDBJ whole genome shotgun (WGS) entry which is preliminary data.</text>
</comment>
<accession>A0A5B7H0L4</accession>
<organism evidence="1 2">
    <name type="scientific">Portunus trituberculatus</name>
    <name type="common">Swimming crab</name>
    <name type="synonym">Neptunus trituberculatus</name>
    <dbReference type="NCBI Taxonomy" id="210409"/>
    <lineage>
        <taxon>Eukaryota</taxon>
        <taxon>Metazoa</taxon>
        <taxon>Ecdysozoa</taxon>
        <taxon>Arthropoda</taxon>
        <taxon>Crustacea</taxon>
        <taxon>Multicrustacea</taxon>
        <taxon>Malacostraca</taxon>
        <taxon>Eumalacostraca</taxon>
        <taxon>Eucarida</taxon>
        <taxon>Decapoda</taxon>
        <taxon>Pleocyemata</taxon>
        <taxon>Brachyura</taxon>
        <taxon>Eubrachyura</taxon>
        <taxon>Portunoidea</taxon>
        <taxon>Portunidae</taxon>
        <taxon>Portuninae</taxon>
        <taxon>Portunus</taxon>
    </lineage>
</organism>
<proteinExistence type="predicted"/>
<protein>
    <submittedName>
        <fullName evidence="1">Uncharacterized protein</fullName>
    </submittedName>
</protein>
<dbReference type="AlphaFoldDB" id="A0A5B7H0L4"/>
<dbReference type="Proteomes" id="UP000324222">
    <property type="component" value="Unassembled WGS sequence"/>
</dbReference>
<sequence>MRRYEYAEPGRASRHPASVTPTYDTLVKVGDIVRSEGYSVVVHLPIPFVFGDEQIIKSSILQVIL</sequence>
<dbReference type="EMBL" id="VSRR010020816">
    <property type="protein sequence ID" value="MPC63439.1"/>
    <property type="molecule type" value="Genomic_DNA"/>
</dbReference>
<name>A0A5B7H0L4_PORTR</name>
<reference evidence="1 2" key="1">
    <citation type="submission" date="2019-05" db="EMBL/GenBank/DDBJ databases">
        <title>Another draft genome of Portunus trituberculatus and its Hox gene families provides insights of decapod evolution.</title>
        <authorList>
            <person name="Jeong J.-H."/>
            <person name="Song I."/>
            <person name="Kim S."/>
            <person name="Choi T."/>
            <person name="Kim D."/>
            <person name="Ryu S."/>
            <person name="Kim W."/>
        </authorList>
    </citation>
    <scope>NUCLEOTIDE SEQUENCE [LARGE SCALE GENOMIC DNA]</scope>
    <source>
        <tissue evidence="1">Muscle</tissue>
    </source>
</reference>